<keyword evidence="3" id="KW-1185">Reference proteome</keyword>
<reference evidence="2" key="2">
    <citation type="journal article" date="2023" name="Int. J. Mol. Sci.">
        <title>De Novo Assembly and Annotation of 11 Diverse Shrub Willow (Salix) Genomes Reveals Novel Gene Organization in Sex-Linked Regions.</title>
        <authorList>
            <person name="Hyden B."/>
            <person name="Feng K."/>
            <person name="Yates T.B."/>
            <person name="Jawdy S."/>
            <person name="Cereghino C."/>
            <person name="Smart L.B."/>
            <person name="Muchero W."/>
        </authorList>
    </citation>
    <scope>NUCLEOTIDE SEQUENCE [LARGE SCALE GENOMIC DNA]</scope>
    <source>
        <tissue evidence="2">Shoot tip</tissue>
    </source>
</reference>
<dbReference type="AlphaFoldDB" id="A0A9Q0PIP2"/>
<evidence type="ECO:0000259" key="1">
    <source>
        <dbReference type="Pfam" id="PF00582"/>
    </source>
</evidence>
<protein>
    <recommendedName>
        <fullName evidence="1">UspA domain-containing protein</fullName>
    </recommendedName>
</protein>
<dbReference type="EMBL" id="JAPFFL010000012">
    <property type="protein sequence ID" value="KAJ6688951.1"/>
    <property type="molecule type" value="Genomic_DNA"/>
</dbReference>
<accession>A0A9Q0PIP2</accession>
<feature type="domain" description="UspA" evidence="1">
    <location>
        <begin position="10"/>
        <end position="144"/>
    </location>
</feature>
<evidence type="ECO:0000313" key="3">
    <source>
        <dbReference type="Proteomes" id="UP001151529"/>
    </source>
</evidence>
<dbReference type="Proteomes" id="UP001151529">
    <property type="component" value="Chromosome 8"/>
</dbReference>
<dbReference type="PRINTS" id="PR01438">
    <property type="entry name" value="UNVRSLSTRESS"/>
</dbReference>
<proteinExistence type="predicted"/>
<dbReference type="InterPro" id="IPR006016">
    <property type="entry name" value="UspA"/>
</dbReference>
<gene>
    <name evidence="2" type="ORF">OIU85_005377</name>
</gene>
<dbReference type="Pfam" id="PF00582">
    <property type="entry name" value="Usp"/>
    <property type="match status" value="1"/>
</dbReference>
<dbReference type="PANTHER" id="PTHR46553">
    <property type="entry name" value="ADENINE NUCLEOTIDE ALPHA HYDROLASES-LIKE SUPERFAMILY PROTEIN"/>
    <property type="match status" value="1"/>
</dbReference>
<dbReference type="Gene3D" id="3.40.50.620">
    <property type="entry name" value="HUPs"/>
    <property type="match status" value="1"/>
</dbReference>
<organism evidence="2 3">
    <name type="scientific">Salix viminalis</name>
    <name type="common">Common osier</name>
    <name type="synonym">Basket willow</name>
    <dbReference type="NCBI Taxonomy" id="40686"/>
    <lineage>
        <taxon>Eukaryota</taxon>
        <taxon>Viridiplantae</taxon>
        <taxon>Streptophyta</taxon>
        <taxon>Embryophyta</taxon>
        <taxon>Tracheophyta</taxon>
        <taxon>Spermatophyta</taxon>
        <taxon>Magnoliopsida</taxon>
        <taxon>eudicotyledons</taxon>
        <taxon>Gunneridae</taxon>
        <taxon>Pentapetalae</taxon>
        <taxon>rosids</taxon>
        <taxon>fabids</taxon>
        <taxon>Malpighiales</taxon>
        <taxon>Salicaceae</taxon>
        <taxon>Saliceae</taxon>
        <taxon>Salix</taxon>
    </lineage>
</organism>
<dbReference type="PANTHER" id="PTHR46553:SF3">
    <property type="entry name" value="ADENINE NUCLEOTIDE ALPHA HYDROLASES-LIKE SUPERFAMILY PROTEIN"/>
    <property type="match status" value="1"/>
</dbReference>
<dbReference type="OrthoDB" id="843225at2759"/>
<name>A0A9Q0PIP2_SALVM</name>
<dbReference type="SUPFAM" id="SSF52402">
    <property type="entry name" value="Adenine nucleotide alpha hydrolases-like"/>
    <property type="match status" value="1"/>
</dbReference>
<reference evidence="2" key="1">
    <citation type="submission" date="2022-11" db="EMBL/GenBank/DDBJ databases">
        <authorList>
            <person name="Hyden B.L."/>
            <person name="Feng K."/>
            <person name="Yates T."/>
            <person name="Jawdy S."/>
            <person name="Smart L.B."/>
            <person name="Muchero W."/>
        </authorList>
    </citation>
    <scope>NUCLEOTIDE SEQUENCE</scope>
    <source>
        <tissue evidence="2">Shoot tip</tissue>
    </source>
</reference>
<dbReference type="InterPro" id="IPR014729">
    <property type="entry name" value="Rossmann-like_a/b/a_fold"/>
</dbReference>
<evidence type="ECO:0000313" key="2">
    <source>
        <dbReference type="EMBL" id="KAJ6688951.1"/>
    </source>
</evidence>
<dbReference type="CDD" id="cd23659">
    <property type="entry name" value="USP_At3g01520-like"/>
    <property type="match status" value="1"/>
</dbReference>
<dbReference type="InterPro" id="IPR006015">
    <property type="entry name" value="Universal_stress_UspA"/>
</dbReference>
<sequence length="148" mass="16308">MVGTRKKVMALGMDNSEPSFYALQWTLDHFFVLFGQDPPFKLLIIHAQPPLASVVGFTGPDSKKRAQNVVEKAREVCNNTGVNNVVIEVIEGDARNEICDVVDRHHTSILVVGNHNYGSVKRALLGSVSDHCSHNAHCSVLIVKQPKH</sequence>
<comment type="caution">
    <text evidence="2">The sequence shown here is derived from an EMBL/GenBank/DDBJ whole genome shotgun (WGS) entry which is preliminary data.</text>
</comment>